<proteinExistence type="predicted"/>
<protein>
    <submittedName>
        <fullName evidence="1">Uncharacterized protein</fullName>
    </submittedName>
</protein>
<accession>A0A7I7YX00</accession>
<dbReference type="AlphaFoldDB" id="A0A7I7YX00"/>
<organism evidence="1 2">
    <name type="scientific">Mycobacterium parmense</name>
    <dbReference type="NCBI Taxonomy" id="185642"/>
    <lineage>
        <taxon>Bacteria</taxon>
        <taxon>Bacillati</taxon>
        <taxon>Actinomycetota</taxon>
        <taxon>Actinomycetes</taxon>
        <taxon>Mycobacteriales</taxon>
        <taxon>Mycobacteriaceae</taxon>
        <taxon>Mycobacterium</taxon>
        <taxon>Mycobacterium simiae complex</taxon>
    </lineage>
</organism>
<evidence type="ECO:0000313" key="1">
    <source>
        <dbReference type="EMBL" id="BBZ45523.1"/>
    </source>
</evidence>
<gene>
    <name evidence="1" type="ORF">MPRM_28040</name>
</gene>
<dbReference type="EMBL" id="AP022614">
    <property type="protein sequence ID" value="BBZ45523.1"/>
    <property type="molecule type" value="Genomic_DNA"/>
</dbReference>
<dbReference type="Proteomes" id="UP000467105">
    <property type="component" value="Chromosome"/>
</dbReference>
<sequence length="116" mass="12950">MGRSSGGVGESPLTAFRDLDTPRLLDNVTTFNFHPHLPHYERTDPETDSVRVLGRQRIDPNRPHPSPRPVTQFNVLIWLPPNGRRVGDVVLVDSTNFTTLFGGTESLENFGTTSRP</sequence>
<evidence type="ECO:0000313" key="2">
    <source>
        <dbReference type="Proteomes" id="UP000467105"/>
    </source>
</evidence>
<name>A0A7I7YX00_9MYCO</name>
<reference evidence="1 2" key="1">
    <citation type="journal article" date="2019" name="Emerg. Microbes Infect.">
        <title>Comprehensive subspecies identification of 175 nontuberculous mycobacteria species based on 7547 genomic profiles.</title>
        <authorList>
            <person name="Matsumoto Y."/>
            <person name="Kinjo T."/>
            <person name="Motooka D."/>
            <person name="Nabeya D."/>
            <person name="Jung N."/>
            <person name="Uechi K."/>
            <person name="Horii T."/>
            <person name="Iida T."/>
            <person name="Fujita J."/>
            <person name="Nakamura S."/>
        </authorList>
    </citation>
    <scope>NUCLEOTIDE SEQUENCE [LARGE SCALE GENOMIC DNA]</scope>
    <source>
        <strain evidence="1 2">JCM 14742</strain>
    </source>
</reference>
<keyword evidence="2" id="KW-1185">Reference proteome</keyword>